<organism evidence="1 2">
    <name type="scientific">Domibacillus mangrovi</name>
    <dbReference type="NCBI Taxonomy" id="1714354"/>
    <lineage>
        <taxon>Bacteria</taxon>
        <taxon>Bacillati</taxon>
        <taxon>Bacillota</taxon>
        <taxon>Bacilli</taxon>
        <taxon>Bacillales</taxon>
        <taxon>Bacillaceae</taxon>
        <taxon>Domibacillus</taxon>
    </lineage>
</organism>
<comment type="caution">
    <text evidence="1">The sequence shown here is derived from an EMBL/GenBank/DDBJ whole genome shotgun (WGS) entry which is preliminary data.</text>
</comment>
<name>A0A1Q5P263_9BACI</name>
<evidence type="ECO:0000313" key="2">
    <source>
        <dbReference type="Proteomes" id="UP000186524"/>
    </source>
</evidence>
<protein>
    <submittedName>
        <fullName evidence="1">Uncharacterized protein</fullName>
    </submittedName>
</protein>
<dbReference type="STRING" id="1714354.BLL40_10640"/>
<sequence length="63" mass="7720">MLDPVFFKTFLVRRYLKEFIEEVAFGIWLDHLKQWCISEFFLFQPPHLVIYVLKSCQKEDSLH</sequence>
<proteinExistence type="predicted"/>
<reference evidence="1 2" key="1">
    <citation type="submission" date="2016-12" db="EMBL/GenBank/DDBJ databases">
        <title>Domibacillus sp. SAOS 44 whole genome sequencing.</title>
        <authorList>
            <person name="Verma A."/>
            <person name="Krishnamurthi S."/>
        </authorList>
    </citation>
    <scope>NUCLEOTIDE SEQUENCE [LARGE SCALE GENOMIC DNA]</scope>
    <source>
        <strain evidence="1 2">SAOS 44</strain>
    </source>
</reference>
<keyword evidence="2" id="KW-1185">Reference proteome</keyword>
<accession>A0A1Q5P263</accession>
<evidence type="ECO:0000313" key="1">
    <source>
        <dbReference type="EMBL" id="OKL36344.1"/>
    </source>
</evidence>
<dbReference type="AlphaFoldDB" id="A0A1Q5P263"/>
<gene>
    <name evidence="1" type="ORF">BLL40_10640</name>
</gene>
<dbReference type="Proteomes" id="UP000186524">
    <property type="component" value="Unassembled WGS sequence"/>
</dbReference>
<dbReference type="EMBL" id="MRWQ01000008">
    <property type="protein sequence ID" value="OKL36344.1"/>
    <property type="molecule type" value="Genomic_DNA"/>
</dbReference>